<reference evidence="2" key="1">
    <citation type="submission" date="2018-06" db="EMBL/GenBank/DDBJ databases">
        <authorList>
            <person name="Zhirakovskaya E."/>
        </authorList>
    </citation>
    <scope>NUCLEOTIDE SEQUENCE</scope>
</reference>
<sequence length="104" mass="12093">MQHTTQRFTTYSYGKKGICFFSPREMENPLYHAAAFTNLKTKAIKIIKESNEKIENIESNNQYQENLSQVSKPTASIFSKRNKIKLARYLRDLGLILIFVSLML</sequence>
<gene>
    <name evidence="2" type="ORF">MNBD_GAMMA11-1338</name>
</gene>
<evidence type="ECO:0000256" key="1">
    <source>
        <dbReference type="SAM" id="Coils"/>
    </source>
</evidence>
<evidence type="ECO:0000313" key="2">
    <source>
        <dbReference type="EMBL" id="VAW64684.1"/>
    </source>
</evidence>
<protein>
    <submittedName>
        <fullName evidence="2">Uncharacterized protein</fullName>
    </submittedName>
</protein>
<organism evidence="2">
    <name type="scientific">hydrothermal vent metagenome</name>
    <dbReference type="NCBI Taxonomy" id="652676"/>
    <lineage>
        <taxon>unclassified sequences</taxon>
        <taxon>metagenomes</taxon>
        <taxon>ecological metagenomes</taxon>
    </lineage>
</organism>
<dbReference type="AlphaFoldDB" id="A0A3B0Y7Y6"/>
<dbReference type="EMBL" id="UOFG01000236">
    <property type="protein sequence ID" value="VAW64684.1"/>
    <property type="molecule type" value="Genomic_DNA"/>
</dbReference>
<name>A0A3B0Y7Y6_9ZZZZ</name>
<keyword evidence="1" id="KW-0175">Coiled coil</keyword>
<feature type="coiled-coil region" evidence="1">
    <location>
        <begin position="40"/>
        <end position="67"/>
    </location>
</feature>
<proteinExistence type="predicted"/>
<accession>A0A3B0Y7Y6</accession>